<dbReference type="EnsemblPlants" id="TuG1812G0300001799.01.T02">
    <property type="protein sequence ID" value="TuG1812G0300001799.01.T02"/>
    <property type="gene ID" value="TuG1812G0300001799.01"/>
</dbReference>
<sequence length="62" mass="7032">MVSSSPEKENQSYLSNSSKKIRKLIWCAHGMESLLLPWKKQTNLSQIGATKLRNRSVLGFNP</sequence>
<dbReference type="Gramene" id="TuG1812G0300001799.01.T02">
    <property type="protein sequence ID" value="TuG1812G0300001799.01.T02"/>
    <property type="gene ID" value="TuG1812G0300001799.01"/>
</dbReference>
<name>A0A8R7TTY6_TRIUA</name>
<reference evidence="2" key="1">
    <citation type="journal article" date="2013" name="Nature">
        <title>Draft genome of the wheat A-genome progenitor Triticum urartu.</title>
        <authorList>
            <person name="Ling H.Q."/>
            <person name="Zhao S."/>
            <person name="Liu D."/>
            <person name="Wang J."/>
            <person name="Sun H."/>
            <person name="Zhang C."/>
            <person name="Fan H."/>
            <person name="Li D."/>
            <person name="Dong L."/>
            <person name="Tao Y."/>
            <person name="Gao C."/>
            <person name="Wu H."/>
            <person name="Li Y."/>
            <person name="Cui Y."/>
            <person name="Guo X."/>
            <person name="Zheng S."/>
            <person name="Wang B."/>
            <person name="Yu K."/>
            <person name="Liang Q."/>
            <person name="Yang W."/>
            <person name="Lou X."/>
            <person name="Chen J."/>
            <person name="Feng M."/>
            <person name="Jian J."/>
            <person name="Zhang X."/>
            <person name="Luo G."/>
            <person name="Jiang Y."/>
            <person name="Liu J."/>
            <person name="Wang Z."/>
            <person name="Sha Y."/>
            <person name="Zhang B."/>
            <person name="Wu H."/>
            <person name="Tang D."/>
            <person name="Shen Q."/>
            <person name="Xue P."/>
            <person name="Zou S."/>
            <person name="Wang X."/>
            <person name="Liu X."/>
            <person name="Wang F."/>
            <person name="Yang Y."/>
            <person name="An X."/>
            <person name="Dong Z."/>
            <person name="Zhang K."/>
            <person name="Zhang X."/>
            <person name="Luo M.C."/>
            <person name="Dvorak J."/>
            <person name="Tong Y."/>
            <person name="Wang J."/>
            <person name="Yang H."/>
            <person name="Li Z."/>
            <person name="Wang D."/>
            <person name="Zhang A."/>
            <person name="Wang J."/>
        </authorList>
    </citation>
    <scope>NUCLEOTIDE SEQUENCE</scope>
    <source>
        <strain evidence="2">cv. G1812</strain>
    </source>
</reference>
<protein>
    <submittedName>
        <fullName evidence="1">Uncharacterized protein</fullName>
    </submittedName>
</protein>
<keyword evidence="2" id="KW-1185">Reference proteome</keyword>
<accession>A0A8R7TTY6</accession>
<dbReference type="AlphaFoldDB" id="A0A8R7TTY6"/>
<organism evidence="1 2">
    <name type="scientific">Triticum urartu</name>
    <name type="common">Red wild einkorn</name>
    <name type="synonym">Crithodium urartu</name>
    <dbReference type="NCBI Taxonomy" id="4572"/>
    <lineage>
        <taxon>Eukaryota</taxon>
        <taxon>Viridiplantae</taxon>
        <taxon>Streptophyta</taxon>
        <taxon>Embryophyta</taxon>
        <taxon>Tracheophyta</taxon>
        <taxon>Spermatophyta</taxon>
        <taxon>Magnoliopsida</taxon>
        <taxon>Liliopsida</taxon>
        <taxon>Poales</taxon>
        <taxon>Poaceae</taxon>
        <taxon>BOP clade</taxon>
        <taxon>Pooideae</taxon>
        <taxon>Triticodae</taxon>
        <taxon>Triticeae</taxon>
        <taxon>Triticinae</taxon>
        <taxon>Triticum</taxon>
    </lineage>
</organism>
<proteinExistence type="predicted"/>
<evidence type="ECO:0000313" key="2">
    <source>
        <dbReference type="Proteomes" id="UP000015106"/>
    </source>
</evidence>
<reference evidence="1" key="3">
    <citation type="submission" date="2022-06" db="UniProtKB">
        <authorList>
            <consortium name="EnsemblPlants"/>
        </authorList>
    </citation>
    <scope>IDENTIFICATION</scope>
</reference>
<reference evidence="1" key="2">
    <citation type="submission" date="2018-03" db="EMBL/GenBank/DDBJ databases">
        <title>The Triticum urartu genome reveals the dynamic nature of wheat genome evolution.</title>
        <authorList>
            <person name="Ling H."/>
            <person name="Ma B."/>
            <person name="Shi X."/>
            <person name="Liu H."/>
            <person name="Dong L."/>
            <person name="Sun H."/>
            <person name="Cao Y."/>
            <person name="Gao Q."/>
            <person name="Zheng S."/>
            <person name="Li Y."/>
            <person name="Yu Y."/>
            <person name="Du H."/>
            <person name="Qi M."/>
            <person name="Li Y."/>
            <person name="Yu H."/>
            <person name="Cui Y."/>
            <person name="Wang N."/>
            <person name="Chen C."/>
            <person name="Wu H."/>
            <person name="Zhao Y."/>
            <person name="Zhang J."/>
            <person name="Li Y."/>
            <person name="Zhou W."/>
            <person name="Zhang B."/>
            <person name="Hu W."/>
            <person name="Eijk M."/>
            <person name="Tang J."/>
            <person name="Witsenboer H."/>
            <person name="Zhao S."/>
            <person name="Li Z."/>
            <person name="Zhang A."/>
            <person name="Wang D."/>
            <person name="Liang C."/>
        </authorList>
    </citation>
    <scope>NUCLEOTIDE SEQUENCE [LARGE SCALE GENOMIC DNA]</scope>
    <source>
        <strain evidence="1">cv. G1812</strain>
    </source>
</reference>
<evidence type="ECO:0000313" key="1">
    <source>
        <dbReference type="EnsemblPlants" id="TuG1812G0300001799.01.T02"/>
    </source>
</evidence>
<dbReference type="Proteomes" id="UP000015106">
    <property type="component" value="Chromosome 3"/>
</dbReference>